<evidence type="ECO:0000313" key="1">
    <source>
        <dbReference type="EMBL" id="KAI3355025.1"/>
    </source>
</evidence>
<protein>
    <submittedName>
        <fullName evidence="1">Uncharacterized protein</fullName>
    </submittedName>
</protein>
<reference evidence="1" key="1">
    <citation type="submission" date="2022-04" db="EMBL/GenBank/DDBJ databases">
        <title>Jade perch genome.</title>
        <authorList>
            <person name="Chao B."/>
        </authorList>
    </citation>
    <scope>NUCLEOTIDE SEQUENCE</scope>
    <source>
        <strain evidence="1">CB-2022</strain>
    </source>
</reference>
<name>A0ACB8VH79_9TELE</name>
<dbReference type="Proteomes" id="UP000831701">
    <property type="component" value="Chromosome 21"/>
</dbReference>
<evidence type="ECO:0000313" key="2">
    <source>
        <dbReference type="Proteomes" id="UP000831701"/>
    </source>
</evidence>
<keyword evidence="2" id="KW-1185">Reference proteome</keyword>
<dbReference type="EMBL" id="CM041551">
    <property type="protein sequence ID" value="KAI3355025.1"/>
    <property type="molecule type" value="Genomic_DNA"/>
</dbReference>
<accession>A0ACB8VH79</accession>
<proteinExistence type="predicted"/>
<gene>
    <name evidence="1" type="ORF">L3Q82_017849</name>
</gene>
<comment type="caution">
    <text evidence="1">The sequence shown here is derived from an EMBL/GenBank/DDBJ whole genome shotgun (WGS) entry which is preliminary data.</text>
</comment>
<organism evidence="1 2">
    <name type="scientific">Scortum barcoo</name>
    <name type="common">barcoo grunter</name>
    <dbReference type="NCBI Taxonomy" id="214431"/>
    <lineage>
        <taxon>Eukaryota</taxon>
        <taxon>Metazoa</taxon>
        <taxon>Chordata</taxon>
        <taxon>Craniata</taxon>
        <taxon>Vertebrata</taxon>
        <taxon>Euteleostomi</taxon>
        <taxon>Actinopterygii</taxon>
        <taxon>Neopterygii</taxon>
        <taxon>Teleostei</taxon>
        <taxon>Neoteleostei</taxon>
        <taxon>Acanthomorphata</taxon>
        <taxon>Eupercaria</taxon>
        <taxon>Centrarchiformes</taxon>
        <taxon>Terapontoidei</taxon>
        <taxon>Terapontidae</taxon>
        <taxon>Scortum</taxon>
    </lineage>
</organism>
<sequence>QEMLGSLVDRKKMKDDEEKEEMLCAENQGEDQLKKPRRKDTPVLNSPPHLPAISCCIHLENRKPLYPSKFHRTACLVQS</sequence>
<feature type="non-terminal residue" evidence="1">
    <location>
        <position position="1"/>
    </location>
</feature>